<dbReference type="Proteomes" id="UP000317265">
    <property type="component" value="Unassembled WGS sequence"/>
</dbReference>
<comment type="caution">
    <text evidence="2">The sequence shown here is derived from an EMBL/GenBank/DDBJ whole genome shotgun (WGS) entry which is preliminary data.</text>
</comment>
<dbReference type="InterPro" id="IPR002589">
    <property type="entry name" value="Macro_dom"/>
</dbReference>
<dbReference type="NCBIfam" id="NF001664">
    <property type="entry name" value="PRK00431.1-6"/>
    <property type="match status" value="1"/>
</dbReference>
<dbReference type="EMBL" id="RXIH01000022">
    <property type="protein sequence ID" value="RZN56526.1"/>
    <property type="molecule type" value="Genomic_DNA"/>
</dbReference>
<gene>
    <name evidence="3" type="ORF">DSO09_03820</name>
    <name evidence="2" type="ORF">EF809_02590</name>
</gene>
<dbReference type="PANTHER" id="PTHR11106">
    <property type="entry name" value="GANGLIOSIDE INDUCED DIFFERENTIATION ASSOCIATED PROTEIN 2-RELATED"/>
    <property type="match status" value="1"/>
</dbReference>
<evidence type="ECO:0000313" key="3">
    <source>
        <dbReference type="EMBL" id="TDA38699.1"/>
    </source>
</evidence>
<dbReference type="Proteomes" id="UP000316080">
    <property type="component" value="Unassembled WGS sequence"/>
</dbReference>
<sequence length="184" mass="20485">MEEFQIKNSKIIILKGDITEMNTDAIVNSANPSLMGGGGVDGAIHRKGGPKILEECRKIREKEYPNGLPIGHAVITTGGNLKAKYVIHTVGPIWRGGKYEEAKLLYQAYYNSLKIAVSKGIKTIAFPSISTGAYGYPIEEASIIALKAIKEFLEKEDFIEKVFIVLYKDRDYEVYKEVAEKILK</sequence>
<dbReference type="AlphaFoldDB" id="A0A520KFX3"/>
<organism evidence="2 4">
    <name type="scientific">Thermoproteota archaeon</name>
    <dbReference type="NCBI Taxonomy" id="2056631"/>
    <lineage>
        <taxon>Archaea</taxon>
        <taxon>Thermoproteota</taxon>
    </lineage>
</organism>
<dbReference type="Gene3D" id="3.40.220.10">
    <property type="entry name" value="Leucine Aminopeptidase, subunit E, domain 1"/>
    <property type="match status" value="1"/>
</dbReference>
<name>A0A520KFX3_9CREN</name>
<evidence type="ECO:0000259" key="1">
    <source>
        <dbReference type="PROSITE" id="PS51154"/>
    </source>
</evidence>
<dbReference type="PROSITE" id="PS51154">
    <property type="entry name" value="MACRO"/>
    <property type="match status" value="1"/>
</dbReference>
<dbReference type="EMBL" id="QNVI01000044">
    <property type="protein sequence ID" value="TDA38699.1"/>
    <property type="molecule type" value="Genomic_DNA"/>
</dbReference>
<dbReference type="SMART" id="SM00506">
    <property type="entry name" value="A1pp"/>
    <property type="match status" value="1"/>
</dbReference>
<protein>
    <submittedName>
        <fullName evidence="2">O-acetyl-ADP-ribose deacetylase</fullName>
    </submittedName>
</protein>
<feature type="domain" description="Macro" evidence="1">
    <location>
        <begin position="1"/>
        <end position="183"/>
    </location>
</feature>
<dbReference type="CDD" id="cd02908">
    <property type="entry name" value="Macro_OAADPr_deacetylase"/>
    <property type="match status" value="1"/>
</dbReference>
<proteinExistence type="predicted"/>
<dbReference type="Pfam" id="PF01661">
    <property type="entry name" value="Macro"/>
    <property type="match status" value="1"/>
</dbReference>
<accession>A0A520KFX3</accession>
<evidence type="ECO:0000313" key="2">
    <source>
        <dbReference type="EMBL" id="RZN56526.1"/>
    </source>
</evidence>
<dbReference type="PANTHER" id="PTHR11106:SF27">
    <property type="entry name" value="MACRO DOMAIN-CONTAINING PROTEIN"/>
    <property type="match status" value="1"/>
</dbReference>
<dbReference type="InterPro" id="IPR043472">
    <property type="entry name" value="Macro_dom-like"/>
</dbReference>
<dbReference type="SUPFAM" id="SSF52949">
    <property type="entry name" value="Macro domain-like"/>
    <property type="match status" value="1"/>
</dbReference>
<reference evidence="2 4" key="2">
    <citation type="journal article" date="2019" name="Nat. Microbiol.">
        <title>Wide diversity of methane and short-chain alkane metabolisms in uncultured archaea.</title>
        <authorList>
            <person name="Borrel G."/>
            <person name="Adam P.S."/>
            <person name="McKay L.J."/>
            <person name="Chen L.X."/>
            <person name="Sierra-Garcia I.N."/>
            <person name="Sieber C.M."/>
            <person name="Letourneur Q."/>
            <person name="Ghozlane A."/>
            <person name="Andersen G.L."/>
            <person name="Li W.J."/>
            <person name="Hallam S.J."/>
            <person name="Muyzer G."/>
            <person name="de Oliveira V.M."/>
            <person name="Inskeep W.P."/>
            <person name="Banfield J.F."/>
            <person name="Gribaldo S."/>
        </authorList>
    </citation>
    <scope>NUCLEOTIDE SEQUENCE [LARGE SCALE GENOMIC DNA]</scope>
    <source>
        <strain evidence="2">Verst-YHS</strain>
    </source>
</reference>
<evidence type="ECO:0000313" key="4">
    <source>
        <dbReference type="Proteomes" id="UP000316080"/>
    </source>
</evidence>
<reference evidence="3 5" key="1">
    <citation type="journal article" date="2019" name="Nat. Microbiol.">
        <title>Expanding anaerobic alkane metabolism in the domain of Archaea.</title>
        <authorList>
            <person name="Wang Y."/>
            <person name="Wegener G."/>
            <person name="Hou J."/>
            <person name="Wang F."/>
            <person name="Xiao X."/>
        </authorList>
    </citation>
    <scope>NUCLEOTIDE SEQUENCE [LARGE SCALE GENOMIC DNA]</scope>
    <source>
        <strain evidence="3">WYZ-LMO11</strain>
    </source>
</reference>
<evidence type="ECO:0000313" key="5">
    <source>
        <dbReference type="Proteomes" id="UP000317265"/>
    </source>
</evidence>